<reference evidence="2 3" key="1">
    <citation type="journal article" date="2018" name="PLoS Genet.">
        <title>Population sequencing reveals clonal diversity and ancestral inbreeding in the grapevine cultivar Chardonnay.</title>
        <authorList>
            <person name="Roach M.J."/>
            <person name="Johnson D.L."/>
            <person name="Bohlmann J."/>
            <person name="van Vuuren H.J."/>
            <person name="Jones S.J."/>
            <person name="Pretorius I.S."/>
            <person name="Schmidt S.A."/>
            <person name="Borneman A.R."/>
        </authorList>
    </citation>
    <scope>NUCLEOTIDE SEQUENCE [LARGE SCALE GENOMIC DNA]</scope>
    <source>
        <strain evidence="3">cv. Chardonnay</strain>
        <tissue evidence="2">Leaf</tissue>
    </source>
</reference>
<sequence>MHCGWCHLRLSTSSPLEDLLICGKKSALTFSLATTHAKGLNLQIKLASRYELFSVDAIRVVSSNSQETQASLDHMVSSHSYKRKHNEVPSTSGGKGKEKELNLTPIDEDEDLHEMGIHDSGHFPTIDTLDEDDNDLGEEDLRQTDIGGVIQDHKCNVPEPSPSELGRFGYCDKAPSISGCLGFPLFGNLGLPPRWQIRGKKRNRFVGCVCWEHHPPLEPLGAITFVLVSGKYNRNGVIHSNSIMILSFEAKGCEITDV</sequence>
<name>A0A438BMN7_VITVI</name>
<proteinExistence type="predicted"/>
<evidence type="ECO:0000256" key="1">
    <source>
        <dbReference type="SAM" id="MobiDB-lite"/>
    </source>
</evidence>
<organism evidence="2 3">
    <name type="scientific">Vitis vinifera</name>
    <name type="common">Grape</name>
    <dbReference type="NCBI Taxonomy" id="29760"/>
    <lineage>
        <taxon>Eukaryota</taxon>
        <taxon>Viridiplantae</taxon>
        <taxon>Streptophyta</taxon>
        <taxon>Embryophyta</taxon>
        <taxon>Tracheophyta</taxon>
        <taxon>Spermatophyta</taxon>
        <taxon>Magnoliopsida</taxon>
        <taxon>eudicotyledons</taxon>
        <taxon>Gunneridae</taxon>
        <taxon>Pentapetalae</taxon>
        <taxon>rosids</taxon>
        <taxon>Vitales</taxon>
        <taxon>Vitaceae</taxon>
        <taxon>Viteae</taxon>
        <taxon>Vitis</taxon>
    </lineage>
</organism>
<evidence type="ECO:0000313" key="2">
    <source>
        <dbReference type="EMBL" id="RVW12236.1"/>
    </source>
</evidence>
<gene>
    <name evidence="2" type="ORF">CK203_084283</name>
</gene>
<dbReference type="AlphaFoldDB" id="A0A438BMN7"/>
<evidence type="ECO:0000313" key="3">
    <source>
        <dbReference type="Proteomes" id="UP000288805"/>
    </source>
</evidence>
<protein>
    <submittedName>
        <fullName evidence="2">Uncharacterized protein</fullName>
    </submittedName>
</protein>
<dbReference type="Proteomes" id="UP000288805">
    <property type="component" value="Unassembled WGS sequence"/>
</dbReference>
<comment type="caution">
    <text evidence="2">The sequence shown here is derived from an EMBL/GenBank/DDBJ whole genome shotgun (WGS) entry which is preliminary data.</text>
</comment>
<accession>A0A438BMN7</accession>
<feature type="region of interest" description="Disordered" evidence="1">
    <location>
        <begin position="69"/>
        <end position="100"/>
    </location>
</feature>
<dbReference type="EMBL" id="QGNW01002718">
    <property type="protein sequence ID" value="RVW12236.1"/>
    <property type="molecule type" value="Genomic_DNA"/>
</dbReference>